<evidence type="ECO:0000256" key="4">
    <source>
        <dbReference type="PROSITE-ProRule" id="PRU00325"/>
    </source>
</evidence>
<comment type="caution">
    <text evidence="7">The sequence shown here is derived from an EMBL/GenBank/DDBJ whole genome shotgun (WGS) entry which is preliminary data.</text>
</comment>
<keyword evidence="2 4" id="KW-0863">Zinc-finger</keyword>
<dbReference type="PANTHER" id="PTHR31973">
    <property type="entry name" value="POLYPROTEIN, PUTATIVE-RELATED"/>
    <property type="match status" value="1"/>
</dbReference>
<dbReference type="InterPro" id="IPR007527">
    <property type="entry name" value="Znf_SWIM"/>
</dbReference>
<dbReference type="PANTHER" id="PTHR31973:SF187">
    <property type="entry name" value="MUTATOR TRANSPOSASE MUDRA PROTEIN"/>
    <property type="match status" value="1"/>
</dbReference>
<feature type="region of interest" description="Disordered" evidence="5">
    <location>
        <begin position="190"/>
        <end position="229"/>
    </location>
</feature>
<keyword evidence="1" id="KW-0479">Metal-binding</keyword>
<dbReference type="SMART" id="SM00575">
    <property type="entry name" value="ZnF_PMZ"/>
    <property type="match status" value="1"/>
</dbReference>
<evidence type="ECO:0000256" key="1">
    <source>
        <dbReference type="ARBA" id="ARBA00022723"/>
    </source>
</evidence>
<accession>A0A6A6NGB9</accession>
<feature type="region of interest" description="Disordered" evidence="5">
    <location>
        <begin position="138"/>
        <end position="168"/>
    </location>
</feature>
<reference evidence="7 8" key="1">
    <citation type="journal article" date="2020" name="Mol. Plant">
        <title>The Chromosome-Based Rubber Tree Genome Provides New Insights into Spurge Genome Evolution and Rubber Biosynthesis.</title>
        <authorList>
            <person name="Liu J."/>
            <person name="Shi C."/>
            <person name="Shi C.C."/>
            <person name="Li W."/>
            <person name="Zhang Q.J."/>
            <person name="Zhang Y."/>
            <person name="Li K."/>
            <person name="Lu H.F."/>
            <person name="Shi C."/>
            <person name="Zhu S.T."/>
            <person name="Xiao Z.Y."/>
            <person name="Nan H."/>
            <person name="Yue Y."/>
            <person name="Zhu X.G."/>
            <person name="Wu Y."/>
            <person name="Hong X.N."/>
            <person name="Fan G.Y."/>
            <person name="Tong Y."/>
            <person name="Zhang D."/>
            <person name="Mao C.L."/>
            <person name="Liu Y.L."/>
            <person name="Hao S.J."/>
            <person name="Liu W.Q."/>
            <person name="Lv M.Q."/>
            <person name="Zhang H.B."/>
            <person name="Liu Y."/>
            <person name="Hu-Tang G.R."/>
            <person name="Wang J.P."/>
            <person name="Wang J.H."/>
            <person name="Sun Y.H."/>
            <person name="Ni S.B."/>
            <person name="Chen W.B."/>
            <person name="Zhang X.C."/>
            <person name="Jiao Y.N."/>
            <person name="Eichler E.E."/>
            <person name="Li G.H."/>
            <person name="Liu X."/>
            <person name="Gao L.Z."/>
        </authorList>
    </citation>
    <scope>NUCLEOTIDE SEQUENCE [LARGE SCALE GENOMIC DNA]</scope>
    <source>
        <strain evidence="8">cv. GT1</strain>
        <tissue evidence="7">Leaf</tissue>
    </source>
</reference>
<protein>
    <recommendedName>
        <fullName evidence="6">SWIM-type domain-containing protein</fullName>
    </recommendedName>
</protein>
<sequence>MLEEIRSYLMERIYNKYESGLQCEDAIYLRIRRKIEAAKLGAKFYIVKLAVGNKFQVSHGENVFIVSLVNKCCSCREWDLSGIPCSHALTNIHFMKHNPVDYVDPYYSKIQYLVIYQNALEPLNGLEMWPEVDGLAILPPQHKNMPGRQKRNRKKDASEDPKNDKMSRKGMEMHCQHCMQLGHNKRACPVLDQPPAEKPAKGYKGRPRKYPTSSSKTRKKKVENQDAEPIETSIQQIETTLNQQDTRKQNAANLRMVRKGFGVFVSKANGIIYGRMIGQTSINILHGQSSIAATARESVIMQQNLSLL</sequence>
<evidence type="ECO:0000256" key="3">
    <source>
        <dbReference type="ARBA" id="ARBA00022833"/>
    </source>
</evidence>
<dbReference type="GO" id="GO:0008270">
    <property type="term" value="F:zinc ion binding"/>
    <property type="evidence" value="ECO:0007669"/>
    <property type="project" value="UniProtKB-KW"/>
</dbReference>
<feature type="compositionally biased region" description="Basic and acidic residues" evidence="5">
    <location>
        <begin position="155"/>
        <end position="168"/>
    </location>
</feature>
<dbReference type="Pfam" id="PF04434">
    <property type="entry name" value="SWIM"/>
    <property type="match status" value="1"/>
</dbReference>
<keyword evidence="8" id="KW-1185">Reference proteome</keyword>
<dbReference type="PROSITE" id="PS50966">
    <property type="entry name" value="ZF_SWIM"/>
    <property type="match status" value="1"/>
</dbReference>
<organism evidence="7 8">
    <name type="scientific">Hevea brasiliensis</name>
    <name type="common">Para rubber tree</name>
    <name type="synonym">Siphonia brasiliensis</name>
    <dbReference type="NCBI Taxonomy" id="3981"/>
    <lineage>
        <taxon>Eukaryota</taxon>
        <taxon>Viridiplantae</taxon>
        <taxon>Streptophyta</taxon>
        <taxon>Embryophyta</taxon>
        <taxon>Tracheophyta</taxon>
        <taxon>Spermatophyta</taxon>
        <taxon>Magnoliopsida</taxon>
        <taxon>eudicotyledons</taxon>
        <taxon>Gunneridae</taxon>
        <taxon>Pentapetalae</taxon>
        <taxon>rosids</taxon>
        <taxon>fabids</taxon>
        <taxon>Malpighiales</taxon>
        <taxon>Euphorbiaceae</taxon>
        <taxon>Crotonoideae</taxon>
        <taxon>Micrandreae</taxon>
        <taxon>Hevea</taxon>
    </lineage>
</organism>
<dbReference type="EMBL" id="JAAGAX010000001">
    <property type="protein sequence ID" value="KAF2324187.1"/>
    <property type="molecule type" value="Genomic_DNA"/>
</dbReference>
<evidence type="ECO:0000259" key="6">
    <source>
        <dbReference type="PROSITE" id="PS50966"/>
    </source>
</evidence>
<feature type="domain" description="SWIM-type" evidence="6">
    <location>
        <begin position="64"/>
        <end position="96"/>
    </location>
</feature>
<evidence type="ECO:0000256" key="5">
    <source>
        <dbReference type="SAM" id="MobiDB-lite"/>
    </source>
</evidence>
<evidence type="ECO:0000256" key="2">
    <source>
        <dbReference type="ARBA" id="ARBA00022771"/>
    </source>
</evidence>
<dbReference type="AlphaFoldDB" id="A0A6A6NGB9"/>
<keyword evidence="3" id="KW-0862">Zinc</keyword>
<dbReference type="InterPro" id="IPR006564">
    <property type="entry name" value="Znf_PMZ"/>
</dbReference>
<proteinExistence type="predicted"/>
<name>A0A6A6NGB9_HEVBR</name>
<evidence type="ECO:0000313" key="7">
    <source>
        <dbReference type="EMBL" id="KAF2324187.1"/>
    </source>
</evidence>
<evidence type="ECO:0000313" key="8">
    <source>
        <dbReference type="Proteomes" id="UP000467840"/>
    </source>
</evidence>
<gene>
    <name evidence="7" type="ORF">GH714_009601</name>
</gene>
<dbReference type="Proteomes" id="UP000467840">
    <property type="component" value="Chromosome 5"/>
</dbReference>